<comment type="cofactor">
    <cofactor evidence="1 4">
        <name>a divalent metal cation</name>
        <dbReference type="ChEBI" id="CHEBI:60240"/>
    </cofactor>
</comment>
<comment type="caution">
    <text evidence="5">The sequence shown here is derived from an EMBL/GenBank/DDBJ whole genome shotgun (WGS) entry which is preliminary data.</text>
</comment>
<dbReference type="PANTHER" id="PTHR43213">
    <property type="entry name" value="BIFUNCTIONAL DTTP/UTP PYROPHOSPHATASE/METHYLTRANSFERASE PROTEIN-RELATED"/>
    <property type="match status" value="1"/>
</dbReference>
<keyword evidence="3 4" id="KW-0546">Nucleotide metabolism</keyword>
<keyword evidence="4" id="KW-0963">Cytoplasm</keyword>
<comment type="similarity">
    <text evidence="4">Belongs to the Maf family. YhdE subfamily.</text>
</comment>
<dbReference type="Proteomes" id="UP000029647">
    <property type="component" value="Unassembled WGS sequence"/>
</dbReference>
<reference evidence="7 8" key="1">
    <citation type="journal article" date="2014" name="Genome Announc.">
        <title>Draft Genome Sequences of Marine Flavobacterium Nonlabens Strains NR17, NR24, NR27, NR32, NR33, and Ara13.</title>
        <authorList>
            <person name="Nakanishi M."/>
            <person name="Meirelles P."/>
            <person name="Suzuki R."/>
            <person name="Takatani N."/>
            <person name="Mino S."/>
            <person name="Suda W."/>
            <person name="Oshima K."/>
            <person name="Hattori M."/>
            <person name="Ohkuma M."/>
            <person name="Hosokawa M."/>
            <person name="Miyashita K."/>
            <person name="Thompson F.L."/>
            <person name="Niwa A."/>
            <person name="Sawabe T."/>
            <person name="Sawabe T."/>
        </authorList>
    </citation>
    <scope>NUCLEOTIDE SEQUENCE [LARGE SCALE GENOMIC DNA]</scope>
    <source>
        <strain evidence="6">JCM 19275</strain>
        <strain evidence="5">JCM 19296</strain>
        <strain evidence="8">JCM19275</strain>
        <strain evidence="7">JCM19296</strain>
    </source>
</reference>
<feature type="site" description="Important for substrate specificity" evidence="4">
    <location>
        <position position="78"/>
    </location>
</feature>
<dbReference type="InterPro" id="IPR003697">
    <property type="entry name" value="Maf-like"/>
</dbReference>
<proteinExistence type="inferred from homology"/>
<evidence type="ECO:0000313" key="6">
    <source>
        <dbReference type="EMBL" id="GAL75639.1"/>
    </source>
</evidence>
<evidence type="ECO:0000256" key="4">
    <source>
        <dbReference type="HAMAP-Rule" id="MF_00528"/>
    </source>
</evidence>
<dbReference type="PANTHER" id="PTHR43213:SF5">
    <property type="entry name" value="BIFUNCTIONAL DTTP_UTP PYROPHOSPHATASE_METHYLTRANSFERASE PROTEIN-RELATED"/>
    <property type="match status" value="1"/>
</dbReference>
<dbReference type="Gene3D" id="3.90.950.10">
    <property type="match status" value="1"/>
</dbReference>
<dbReference type="AlphaFoldDB" id="A0A081DG05"/>
<sequence>MLQEKFKNTEIILASQSPRRQELLKGLDINFKIETRPVNEVYSNDLKGAQITDYLSVLKADAFINDLKDDQLLITSDTIVWFNDAPLEKPKNDQHAIDMITSMSGQVHEVFTSVCFTSTTQQTVINDCTKVHFANLTAAEIEYYVKTYRPMDKAGAYGIQDWLGYAAVTRLEGCYYNVMGLPLPKVYGFLKSL</sequence>
<dbReference type="GO" id="GO:0047429">
    <property type="term" value="F:nucleoside triphosphate diphosphatase activity"/>
    <property type="evidence" value="ECO:0007669"/>
    <property type="project" value="UniProtKB-EC"/>
</dbReference>
<evidence type="ECO:0000256" key="2">
    <source>
        <dbReference type="ARBA" id="ARBA00022801"/>
    </source>
</evidence>
<dbReference type="GO" id="GO:0005737">
    <property type="term" value="C:cytoplasm"/>
    <property type="evidence" value="ECO:0007669"/>
    <property type="project" value="UniProtKB-SubCell"/>
</dbReference>
<dbReference type="InterPro" id="IPR029001">
    <property type="entry name" value="ITPase-like_fam"/>
</dbReference>
<dbReference type="SUPFAM" id="SSF52972">
    <property type="entry name" value="ITPase-like"/>
    <property type="match status" value="1"/>
</dbReference>
<evidence type="ECO:0000313" key="7">
    <source>
        <dbReference type="Proteomes" id="UP000028980"/>
    </source>
</evidence>
<gene>
    <name evidence="6" type="ORF">JCM19275_1522</name>
    <name evidence="5" type="ORF">JCM19296_3460</name>
</gene>
<name>A0A081DG05_NONUL</name>
<organism evidence="5 7">
    <name type="scientific">Nonlabens ulvanivorans</name>
    <name type="common">Persicivirga ulvanivorans</name>
    <dbReference type="NCBI Taxonomy" id="906888"/>
    <lineage>
        <taxon>Bacteria</taxon>
        <taxon>Pseudomonadati</taxon>
        <taxon>Bacteroidota</taxon>
        <taxon>Flavobacteriia</taxon>
        <taxon>Flavobacteriales</taxon>
        <taxon>Flavobacteriaceae</taxon>
        <taxon>Nonlabens</taxon>
    </lineage>
</organism>
<protein>
    <recommendedName>
        <fullName evidence="4">dTTP/UTP pyrophosphatase</fullName>
        <shortName evidence="4">dTTPase/UTPase</shortName>
        <ecNumber evidence="4">3.6.1.9</ecNumber>
    </recommendedName>
    <alternativeName>
        <fullName evidence="4">Nucleoside triphosphate pyrophosphatase</fullName>
    </alternativeName>
    <alternativeName>
        <fullName evidence="4">Nucleotide pyrophosphatase</fullName>
        <shortName evidence="4">Nucleotide PPase</shortName>
    </alternativeName>
</protein>
<dbReference type="Proteomes" id="UP000028980">
    <property type="component" value="Unassembled WGS sequence"/>
</dbReference>
<evidence type="ECO:0000313" key="8">
    <source>
        <dbReference type="Proteomes" id="UP000029647"/>
    </source>
</evidence>
<comment type="catalytic activity">
    <reaction evidence="4">
        <text>dTTP + H2O = dTMP + diphosphate + H(+)</text>
        <dbReference type="Rhea" id="RHEA:28534"/>
        <dbReference type="ChEBI" id="CHEBI:15377"/>
        <dbReference type="ChEBI" id="CHEBI:15378"/>
        <dbReference type="ChEBI" id="CHEBI:33019"/>
        <dbReference type="ChEBI" id="CHEBI:37568"/>
        <dbReference type="ChEBI" id="CHEBI:63528"/>
        <dbReference type="EC" id="3.6.1.9"/>
    </reaction>
</comment>
<dbReference type="NCBIfam" id="TIGR00172">
    <property type="entry name" value="maf"/>
    <property type="match status" value="1"/>
</dbReference>
<feature type="active site" description="Proton acceptor" evidence="4">
    <location>
        <position position="77"/>
    </location>
</feature>
<comment type="function">
    <text evidence="4">Nucleoside triphosphate pyrophosphatase that hydrolyzes dTTP and UTP. May have a dual role in cell division arrest and in preventing the incorporation of modified nucleotides into cellular nucleic acids.</text>
</comment>
<comment type="subcellular location">
    <subcellularLocation>
        <location evidence="4">Cytoplasm</location>
    </subcellularLocation>
</comment>
<comment type="catalytic activity">
    <reaction evidence="4">
        <text>UTP + H2O = UMP + diphosphate + H(+)</text>
        <dbReference type="Rhea" id="RHEA:29395"/>
        <dbReference type="ChEBI" id="CHEBI:15377"/>
        <dbReference type="ChEBI" id="CHEBI:15378"/>
        <dbReference type="ChEBI" id="CHEBI:33019"/>
        <dbReference type="ChEBI" id="CHEBI:46398"/>
        <dbReference type="ChEBI" id="CHEBI:57865"/>
        <dbReference type="EC" id="3.6.1.9"/>
    </reaction>
</comment>
<dbReference type="Pfam" id="PF02545">
    <property type="entry name" value="Maf"/>
    <property type="match status" value="1"/>
</dbReference>
<dbReference type="HAMAP" id="MF_00528">
    <property type="entry name" value="Maf"/>
    <property type="match status" value="1"/>
</dbReference>
<evidence type="ECO:0000256" key="3">
    <source>
        <dbReference type="ARBA" id="ARBA00023080"/>
    </source>
</evidence>
<feature type="site" description="Important for substrate specificity" evidence="4">
    <location>
        <position position="19"/>
    </location>
</feature>
<dbReference type="EMBL" id="BBLG01000013">
    <property type="protein sequence ID" value="GAK77851.1"/>
    <property type="molecule type" value="Genomic_DNA"/>
</dbReference>
<evidence type="ECO:0000256" key="1">
    <source>
        <dbReference type="ARBA" id="ARBA00001968"/>
    </source>
</evidence>
<dbReference type="GO" id="GO:0009117">
    <property type="term" value="P:nucleotide metabolic process"/>
    <property type="evidence" value="ECO:0007669"/>
    <property type="project" value="UniProtKB-KW"/>
</dbReference>
<dbReference type="RefSeq" id="WP_042272391.1">
    <property type="nucleotide sequence ID" value="NZ_JBDUVK010000294.1"/>
</dbReference>
<accession>A0A081DG05</accession>
<dbReference type="EMBL" id="BBNT01000006">
    <property type="protein sequence ID" value="GAL75639.1"/>
    <property type="molecule type" value="Genomic_DNA"/>
</dbReference>
<dbReference type="CDD" id="cd00555">
    <property type="entry name" value="Maf"/>
    <property type="match status" value="1"/>
</dbReference>
<dbReference type="EC" id="3.6.1.9" evidence="4"/>
<keyword evidence="2 4" id="KW-0378">Hydrolase</keyword>
<evidence type="ECO:0000313" key="5">
    <source>
        <dbReference type="EMBL" id="GAK77851.1"/>
    </source>
</evidence>
<comment type="caution">
    <text evidence="4">Lacks conserved residue(s) required for the propagation of feature annotation.</text>
</comment>
<feature type="site" description="Important for substrate specificity" evidence="4">
    <location>
        <position position="160"/>
    </location>
</feature>
<dbReference type="PIRSF" id="PIRSF006305">
    <property type="entry name" value="Maf"/>
    <property type="match status" value="1"/>
</dbReference>